<protein>
    <submittedName>
        <fullName evidence="1">Uncharacterized protein</fullName>
    </submittedName>
</protein>
<gene>
    <name evidence="1" type="ORF">BLNAU_4625</name>
</gene>
<name>A0ABQ9Y9H5_9EUKA</name>
<comment type="caution">
    <text evidence="1">The sequence shown here is derived from an EMBL/GenBank/DDBJ whole genome shotgun (WGS) entry which is preliminary data.</text>
</comment>
<reference evidence="1 2" key="1">
    <citation type="journal article" date="2022" name="bioRxiv">
        <title>Genomics of Preaxostyla Flagellates Illuminates Evolutionary Transitions and the Path Towards Mitochondrial Loss.</title>
        <authorList>
            <person name="Novak L.V.F."/>
            <person name="Treitli S.C."/>
            <person name="Pyrih J."/>
            <person name="Halakuc P."/>
            <person name="Pipaliya S.V."/>
            <person name="Vacek V."/>
            <person name="Brzon O."/>
            <person name="Soukal P."/>
            <person name="Eme L."/>
            <person name="Dacks J.B."/>
            <person name="Karnkowska A."/>
            <person name="Elias M."/>
            <person name="Hampl V."/>
        </authorList>
    </citation>
    <scope>NUCLEOTIDE SEQUENCE [LARGE SCALE GENOMIC DNA]</scope>
    <source>
        <strain evidence="1">NAU3</strain>
        <tissue evidence="1">Gut</tissue>
    </source>
</reference>
<proteinExistence type="predicted"/>
<accession>A0ABQ9Y9H5</accession>
<dbReference type="EMBL" id="JARBJD010000023">
    <property type="protein sequence ID" value="KAK2960408.1"/>
    <property type="molecule type" value="Genomic_DNA"/>
</dbReference>
<keyword evidence="2" id="KW-1185">Reference proteome</keyword>
<evidence type="ECO:0000313" key="1">
    <source>
        <dbReference type="EMBL" id="KAK2960408.1"/>
    </source>
</evidence>
<organism evidence="1 2">
    <name type="scientific">Blattamonas nauphoetae</name>
    <dbReference type="NCBI Taxonomy" id="2049346"/>
    <lineage>
        <taxon>Eukaryota</taxon>
        <taxon>Metamonada</taxon>
        <taxon>Preaxostyla</taxon>
        <taxon>Oxymonadida</taxon>
        <taxon>Blattamonas</taxon>
    </lineage>
</organism>
<dbReference type="Proteomes" id="UP001281761">
    <property type="component" value="Unassembled WGS sequence"/>
</dbReference>
<sequence>MQVLSQAIQADLTSSFLTHHSHGSIIFIQLQQMSICETNPNNLYDNCDPQQVEPLFRRLNEIKLALLGLLETVTPFTESSSTDFISSLKQEIKLKNTLIDSVEIGMDETRLQELSAIWDVLPYFDHFKTENALS</sequence>
<evidence type="ECO:0000313" key="2">
    <source>
        <dbReference type="Proteomes" id="UP001281761"/>
    </source>
</evidence>